<keyword evidence="2" id="KW-0808">Transferase</keyword>
<comment type="caution">
    <text evidence="2">The sequence shown here is derived from an EMBL/GenBank/DDBJ whole genome shotgun (WGS) entry which is preliminary data.</text>
</comment>
<dbReference type="PANTHER" id="PTHR43792">
    <property type="entry name" value="GNAT FAMILY, PUTATIVE (AFU_ORTHOLOGUE AFUA_3G00765)-RELATED-RELATED"/>
    <property type="match status" value="1"/>
</dbReference>
<name>A0A7W3IRI8_9ACTN</name>
<dbReference type="GO" id="GO:0016747">
    <property type="term" value="F:acyltransferase activity, transferring groups other than amino-acyl groups"/>
    <property type="evidence" value="ECO:0007669"/>
    <property type="project" value="InterPro"/>
</dbReference>
<dbReference type="InterPro" id="IPR051531">
    <property type="entry name" value="N-acetyltransferase"/>
</dbReference>
<dbReference type="SUPFAM" id="SSF55729">
    <property type="entry name" value="Acyl-CoA N-acyltransferases (Nat)"/>
    <property type="match status" value="1"/>
</dbReference>
<dbReference type="EMBL" id="JACGWT010000002">
    <property type="protein sequence ID" value="MBA8793863.1"/>
    <property type="molecule type" value="Genomic_DNA"/>
</dbReference>
<dbReference type="AlphaFoldDB" id="A0A7W3IRI8"/>
<protein>
    <submittedName>
        <fullName evidence="2">RimJ/RimL family protein N-acetyltransferase</fullName>
    </submittedName>
</protein>
<reference evidence="2 3" key="1">
    <citation type="submission" date="2020-07" db="EMBL/GenBank/DDBJ databases">
        <title>Sequencing the genomes of 1000 actinobacteria strains.</title>
        <authorList>
            <person name="Klenk H.-P."/>
        </authorList>
    </citation>
    <scope>NUCLEOTIDE SEQUENCE [LARGE SCALE GENOMIC DNA]</scope>
    <source>
        <strain evidence="2 3">DSM 100723</strain>
    </source>
</reference>
<feature type="domain" description="N-acetyltransferase" evidence="1">
    <location>
        <begin position="14"/>
        <end position="179"/>
    </location>
</feature>
<sequence>MRLITDAVAADDRIRIRPWRSDEADVLFAILSRPEVTVWLGEQSRRPMASVAEAAARIDTWAGICAAAGPDGVWAIEEVATGRPVGTVLLMLVPEDTAGERELGWYLHPDAFGRGFATDAARLVTAHAAAAGIEEVWAQTHVDNVASGRVAARLGMTDLGVVDGLWREGPSRLYVVATR</sequence>
<evidence type="ECO:0000313" key="2">
    <source>
        <dbReference type="EMBL" id="MBA8793863.1"/>
    </source>
</evidence>
<organism evidence="2 3">
    <name type="scientific">Microlunatus kandeliicorticis</name>
    <dbReference type="NCBI Taxonomy" id="1759536"/>
    <lineage>
        <taxon>Bacteria</taxon>
        <taxon>Bacillati</taxon>
        <taxon>Actinomycetota</taxon>
        <taxon>Actinomycetes</taxon>
        <taxon>Propionibacteriales</taxon>
        <taxon>Propionibacteriaceae</taxon>
        <taxon>Microlunatus</taxon>
    </lineage>
</organism>
<keyword evidence="3" id="KW-1185">Reference proteome</keyword>
<gene>
    <name evidence="2" type="ORF">FHX74_001468</name>
</gene>
<evidence type="ECO:0000313" key="3">
    <source>
        <dbReference type="Proteomes" id="UP000523079"/>
    </source>
</evidence>
<dbReference type="RefSeq" id="WP_182559413.1">
    <property type="nucleotide sequence ID" value="NZ_JACGWT010000002.1"/>
</dbReference>
<dbReference type="Proteomes" id="UP000523079">
    <property type="component" value="Unassembled WGS sequence"/>
</dbReference>
<dbReference type="Gene3D" id="3.40.630.30">
    <property type="match status" value="1"/>
</dbReference>
<dbReference type="InterPro" id="IPR016181">
    <property type="entry name" value="Acyl_CoA_acyltransferase"/>
</dbReference>
<evidence type="ECO:0000259" key="1">
    <source>
        <dbReference type="PROSITE" id="PS51186"/>
    </source>
</evidence>
<dbReference type="PANTHER" id="PTHR43792:SF1">
    <property type="entry name" value="N-ACETYLTRANSFERASE DOMAIN-CONTAINING PROTEIN"/>
    <property type="match status" value="1"/>
</dbReference>
<dbReference type="Pfam" id="PF13302">
    <property type="entry name" value="Acetyltransf_3"/>
    <property type="match status" value="1"/>
</dbReference>
<proteinExistence type="predicted"/>
<accession>A0A7W3IRI8</accession>
<dbReference type="InterPro" id="IPR000182">
    <property type="entry name" value="GNAT_dom"/>
</dbReference>
<dbReference type="PROSITE" id="PS51186">
    <property type="entry name" value="GNAT"/>
    <property type="match status" value="1"/>
</dbReference>